<feature type="transmembrane region" description="Helical" evidence="1">
    <location>
        <begin position="6"/>
        <end position="25"/>
    </location>
</feature>
<dbReference type="EMBL" id="CYKH01002227">
    <property type="protein sequence ID" value="CUG94258.1"/>
    <property type="molecule type" value="Genomic_DNA"/>
</dbReference>
<evidence type="ECO:0000313" key="3">
    <source>
        <dbReference type="Proteomes" id="UP000051952"/>
    </source>
</evidence>
<dbReference type="AlphaFoldDB" id="A0A0S4JV20"/>
<dbReference type="VEuPathDB" id="TriTrypDB:BSAL_47285"/>
<feature type="transmembrane region" description="Helical" evidence="1">
    <location>
        <begin position="92"/>
        <end position="110"/>
    </location>
</feature>
<feature type="transmembrane region" description="Helical" evidence="1">
    <location>
        <begin position="32"/>
        <end position="49"/>
    </location>
</feature>
<dbReference type="OrthoDB" id="4309089at2759"/>
<keyword evidence="1" id="KW-0472">Membrane</keyword>
<accession>A0A0S4JV20</accession>
<organism evidence="2 3">
    <name type="scientific">Bodo saltans</name>
    <name type="common">Flagellated protozoan</name>
    <dbReference type="NCBI Taxonomy" id="75058"/>
    <lineage>
        <taxon>Eukaryota</taxon>
        <taxon>Discoba</taxon>
        <taxon>Euglenozoa</taxon>
        <taxon>Kinetoplastea</taxon>
        <taxon>Metakinetoplastina</taxon>
        <taxon>Eubodonida</taxon>
        <taxon>Bodonidae</taxon>
        <taxon>Bodo</taxon>
    </lineage>
</organism>
<reference evidence="3" key="1">
    <citation type="submission" date="2015-09" db="EMBL/GenBank/DDBJ databases">
        <authorList>
            <consortium name="Pathogen Informatics"/>
        </authorList>
    </citation>
    <scope>NUCLEOTIDE SEQUENCE [LARGE SCALE GENOMIC DNA]</scope>
    <source>
        <strain evidence="3">Lake Konstanz</strain>
    </source>
</reference>
<keyword evidence="3" id="KW-1185">Reference proteome</keyword>
<feature type="transmembrane region" description="Helical" evidence="1">
    <location>
        <begin position="310"/>
        <end position="332"/>
    </location>
</feature>
<gene>
    <name evidence="2" type="ORF">BSAL_47285</name>
</gene>
<proteinExistence type="predicted"/>
<feature type="transmembrane region" description="Helical" evidence="1">
    <location>
        <begin position="253"/>
        <end position="272"/>
    </location>
</feature>
<keyword evidence="1" id="KW-1133">Transmembrane helix</keyword>
<evidence type="ECO:0000256" key="1">
    <source>
        <dbReference type="SAM" id="Phobius"/>
    </source>
</evidence>
<dbReference type="Proteomes" id="UP000051952">
    <property type="component" value="Unassembled WGS sequence"/>
</dbReference>
<evidence type="ECO:0000313" key="2">
    <source>
        <dbReference type="EMBL" id="CUG94258.1"/>
    </source>
</evidence>
<name>A0A0S4JV20_BODSA</name>
<feature type="transmembrane region" description="Helical" evidence="1">
    <location>
        <begin position="203"/>
        <end position="221"/>
    </location>
</feature>
<sequence length="337" mass="36970">MTMSIIVMYQLCTVASVCVGVYLAARASARPLALFVVLVSALATGLFAVDDSPTSDTAGFIKFLCEMPLGLGSLVAFQCLPPSLQVKWHRVFVQYVNVAVVGNIAMMVFVPDGGTMRGWTSRVACVALVIWLCQEMKQHLWMTQPFPQLPLSSSSGEQQPTLPRKVVTRPLFVFTAVPLEWVATHAVYRFVMVTLPAFDSPRYVLLEPLSIIVMIYLRNLYRDRCDNGSGVGCDTATAGTSRPSKQMLALKDYFGMSDTIVVATMGTVSHIADALLPHSRTLRSMVWSSVVGHQQLVSGDAVNLWQWCEALLDLLGVLTHIAVIMVCASFIMTKKRS</sequence>
<protein>
    <submittedName>
        <fullName evidence="2">GPI-anchored surface protein, putative</fullName>
    </submittedName>
</protein>
<feature type="transmembrane region" description="Helical" evidence="1">
    <location>
        <begin position="171"/>
        <end position="191"/>
    </location>
</feature>
<keyword evidence="1" id="KW-0812">Transmembrane</keyword>